<proteinExistence type="predicted"/>
<protein>
    <submittedName>
        <fullName evidence="8">Glycosyl hydrolases family 18</fullName>
    </submittedName>
</protein>
<dbReference type="InterPro" id="IPR012291">
    <property type="entry name" value="CBM2_carb-bd_dom_sf"/>
</dbReference>
<reference evidence="9" key="1">
    <citation type="submission" date="2016-10" db="EMBL/GenBank/DDBJ databases">
        <authorList>
            <person name="Varghese N."/>
            <person name="Submissions S."/>
        </authorList>
    </citation>
    <scope>NUCLEOTIDE SEQUENCE [LARGE SCALE GENOMIC DNA]</scope>
    <source>
        <strain evidence="9">CGMCC 4.3525</strain>
    </source>
</reference>
<dbReference type="EMBL" id="FOFR01000013">
    <property type="protein sequence ID" value="SER59635.1"/>
    <property type="molecule type" value="Genomic_DNA"/>
</dbReference>
<evidence type="ECO:0000313" key="9">
    <source>
        <dbReference type="Proteomes" id="UP000199352"/>
    </source>
</evidence>
<evidence type="ECO:0000256" key="4">
    <source>
        <dbReference type="SAM" id="MobiDB-lite"/>
    </source>
</evidence>
<dbReference type="InterPro" id="IPR052750">
    <property type="entry name" value="GH18_Chitinase"/>
</dbReference>
<dbReference type="InterPro" id="IPR001919">
    <property type="entry name" value="CBD2"/>
</dbReference>
<dbReference type="CDD" id="cd06543">
    <property type="entry name" value="GH18_PF-ChiA-like"/>
    <property type="match status" value="1"/>
</dbReference>
<evidence type="ECO:0000256" key="1">
    <source>
        <dbReference type="ARBA" id="ARBA00022801"/>
    </source>
</evidence>
<dbReference type="OrthoDB" id="99456at2"/>
<dbReference type="RefSeq" id="WP_089954820.1">
    <property type="nucleotide sequence ID" value="NZ_FOFR01000013.1"/>
</dbReference>
<dbReference type="Proteomes" id="UP000199352">
    <property type="component" value="Unassembled WGS sequence"/>
</dbReference>
<dbReference type="SUPFAM" id="SSF51445">
    <property type="entry name" value="(Trans)glycosidases"/>
    <property type="match status" value="1"/>
</dbReference>
<dbReference type="GO" id="GO:0000272">
    <property type="term" value="P:polysaccharide catabolic process"/>
    <property type="evidence" value="ECO:0007669"/>
    <property type="project" value="UniProtKB-KW"/>
</dbReference>
<dbReference type="Pfam" id="PF00553">
    <property type="entry name" value="CBM_2"/>
    <property type="match status" value="1"/>
</dbReference>
<accession>A0A1H9QHH0</accession>
<dbReference type="GO" id="GO:0004553">
    <property type="term" value="F:hydrolase activity, hydrolyzing O-glycosyl compounds"/>
    <property type="evidence" value="ECO:0007669"/>
    <property type="project" value="InterPro"/>
</dbReference>
<feature type="region of interest" description="Disordered" evidence="4">
    <location>
        <begin position="126"/>
        <end position="155"/>
    </location>
</feature>
<name>A0A1H9QHH0_9PSEU</name>
<dbReference type="InterPro" id="IPR017853">
    <property type="entry name" value="GH"/>
</dbReference>
<feature type="domain" description="GH18" evidence="7">
    <location>
        <begin position="155"/>
        <end position="432"/>
    </location>
</feature>
<keyword evidence="3" id="KW-0624">Polysaccharide degradation</keyword>
<evidence type="ECO:0000259" key="7">
    <source>
        <dbReference type="PROSITE" id="PS51910"/>
    </source>
</evidence>
<dbReference type="PANTHER" id="PTHR42976">
    <property type="entry name" value="BIFUNCTIONAL CHITINASE/LYSOZYME-RELATED"/>
    <property type="match status" value="1"/>
</dbReference>
<evidence type="ECO:0000259" key="6">
    <source>
        <dbReference type="PROSITE" id="PS51173"/>
    </source>
</evidence>
<feature type="compositionally biased region" description="Low complexity" evidence="4">
    <location>
        <begin position="137"/>
        <end position="147"/>
    </location>
</feature>
<dbReference type="GO" id="GO:0030247">
    <property type="term" value="F:polysaccharide binding"/>
    <property type="evidence" value="ECO:0007669"/>
    <property type="project" value="UniProtKB-UniRule"/>
</dbReference>
<evidence type="ECO:0000256" key="2">
    <source>
        <dbReference type="ARBA" id="ARBA00023295"/>
    </source>
</evidence>
<keyword evidence="9" id="KW-1185">Reference proteome</keyword>
<dbReference type="PROSITE" id="PS51173">
    <property type="entry name" value="CBM2"/>
    <property type="match status" value="1"/>
</dbReference>
<dbReference type="AlphaFoldDB" id="A0A1H9QHH0"/>
<evidence type="ECO:0000313" key="8">
    <source>
        <dbReference type="EMBL" id="SER59635.1"/>
    </source>
</evidence>
<evidence type="ECO:0000256" key="3">
    <source>
        <dbReference type="ARBA" id="ARBA00023326"/>
    </source>
</evidence>
<keyword evidence="3" id="KW-0119">Carbohydrate metabolism</keyword>
<dbReference type="PROSITE" id="PS00561">
    <property type="entry name" value="CBM2_A"/>
    <property type="match status" value="1"/>
</dbReference>
<organism evidence="8 9">
    <name type="scientific">Lentzea xinjiangensis</name>
    <dbReference type="NCBI Taxonomy" id="402600"/>
    <lineage>
        <taxon>Bacteria</taxon>
        <taxon>Bacillati</taxon>
        <taxon>Actinomycetota</taxon>
        <taxon>Actinomycetes</taxon>
        <taxon>Pseudonocardiales</taxon>
        <taxon>Pseudonocardiaceae</taxon>
        <taxon>Lentzea</taxon>
    </lineage>
</organism>
<feature type="domain" description="CBM2" evidence="6">
    <location>
        <begin position="26"/>
        <end position="133"/>
    </location>
</feature>
<dbReference type="PROSITE" id="PS51910">
    <property type="entry name" value="GH18_2"/>
    <property type="match status" value="1"/>
</dbReference>
<dbReference type="Gene3D" id="3.20.20.80">
    <property type="entry name" value="Glycosidases"/>
    <property type="match status" value="1"/>
</dbReference>
<dbReference type="PANTHER" id="PTHR42976:SF1">
    <property type="entry name" value="GH18 DOMAIN-CONTAINING PROTEIN-RELATED"/>
    <property type="match status" value="1"/>
</dbReference>
<dbReference type="InterPro" id="IPR008965">
    <property type="entry name" value="CBM2/CBM3_carb-bd_dom_sf"/>
</dbReference>
<keyword evidence="5" id="KW-0732">Signal</keyword>
<dbReference type="InterPro" id="IPR001223">
    <property type="entry name" value="Glyco_hydro18_cat"/>
</dbReference>
<feature type="signal peptide" evidence="5">
    <location>
        <begin position="1"/>
        <end position="24"/>
    </location>
</feature>
<evidence type="ECO:0000256" key="5">
    <source>
        <dbReference type="SAM" id="SignalP"/>
    </source>
</evidence>
<dbReference type="Gene3D" id="2.60.40.290">
    <property type="match status" value="1"/>
</dbReference>
<sequence>MKKFRWQLLTAAVAMATVVGGVLAAPASGATGVTAAFTKTSDWGSGYEAKYTISNSGGSALSSWTVEFTLPGGQSIASLWDGSYAANGQNITVRNTWNGTVPVGGSVSFGFTVRGTGGSPTGCKINGGSCDGGQPPTTTTTTTTTTTSNPPVPGTGRGAPYLYLGWGNPQSATQVMASTGVKWFTLAFVLSSGGCTPSWDGQRPLTGGVDQQTINAIRAAGGDIVPSFGGWSGNKLGPNCATAEALAGAYQQVINAYGLKAIDIDIENSDEFENTTVQDRILTALKIVKQNNPGIQTIVTFGTGTTGPNFYGARLIDQAKALNANIDVFTIMPFDFHSSNIRTDTISAATGLKNKLKSTFGWSDAEAFKHVGISGMNGLSDHSELTTTDDWTAIRDWSKSNGLGRLAFWSVNRDRGGCDGQIAAHCSGIPQQELAFTKITAGF</sequence>
<feature type="chain" id="PRO_5039048313" evidence="5">
    <location>
        <begin position="25"/>
        <end position="443"/>
    </location>
</feature>
<dbReference type="SMART" id="SM00637">
    <property type="entry name" value="CBD_II"/>
    <property type="match status" value="1"/>
</dbReference>
<dbReference type="STRING" id="402600.SAMN05216188_11330"/>
<keyword evidence="2" id="KW-0326">Glycosidase</keyword>
<gene>
    <name evidence="8" type="ORF">SAMN05216188_11330</name>
</gene>
<keyword evidence="1 8" id="KW-0378">Hydrolase</keyword>
<dbReference type="SUPFAM" id="SSF49384">
    <property type="entry name" value="Carbohydrate-binding domain"/>
    <property type="match status" value="1"/>
</dbReference>
<dbReference type="InterPro" id="IPR018366">
    <property type="entry name" value="CBM2_CS"/>
</dbReference>